<proteinExistence type="predicted"/>
<dbReference type="Pfam" id="PF05757">
    <property type="entry name" value="PsbQ"/>
    <property type="match status" value="1"/>
</dbReference>
<dbReference type="InterPro" id="IPR008797">
    <property type="entry name" value="PSII_PsbQ"/>
</dbReference>
<dbReference type="AlphaFoldDB" id="A4S8C8"/>
<sequence>MSVAASTSAFTGKAIAQKITTSKSVKANTVVKASANKAVSLAAVTAVVLSATPAAFAATGIELTDKRVENQTGLQLIYEARDLELDQKPRSDGPSRFSFQKLSQKETAARATESVTRINKDVGEYVGKKYWTQASNELRRQVGTLRFDINNLVEIKGADAAQAKAFYKKLENLDFSIRQKDQEAATALLADVQETASALLASLA</sequence>
<dbReference type="EMBL" id="CP000595">
    <property type="protein sequence ID" value="ABP00039.1"/>
    <property type="molecule type" value="Genomic_DNA"/>
</dbReference>
<evidence type="ECO:0000256" key="3">
    <source>
        <dbReference type="ARBA" id="ARBA00023136"/>
    </source>
</evidence>
<dbReference type="OMA" id="YWTEARE"/>
<dbReference type="GO" id="GO:0005509">
    <property type="term" value="F:calcium ion binding"/>
    <property type="evidence" value="ECO:0007669"/>
    <property type="project" value="InterPro"/>
</dbReference>
<accession>A4S8C8</accession>
<dbReference type="KEGG" id="olu:OSTLU_27803"/>
<dbReference type="Gene3D" id="1.20.120.290">
    <property type="entry name" value="Oxygen-evolving enhancer protein 3 (PsbQ), four-helix up-down bundle"/>
    <property type="match status" value="1"/>
</dbReference>
<keyword evidence="2" id="KW-0793">Thylakoid</keyword>
<dbReference type="eggNOG" id="ENOG502QQF9">
    <property type="taxonomic scope" value="Eukaryota"/>
</dbReference>
<dbReference type="GO" id="GO:0019898">
    <property type="term" value="C:extrinsic component of membrane"/>
    <property type="evidence" value="ECO:0007669"/>
    <property type="project" value="InterPro"/>
</dbReference>
<comment type="subcellular location">
    <subcellularLocation>
        <location evidence="1">Membrane</location>
    </subcellularLocation>
</comment>
<dbReference type="Proteomes" id="UP000001568">
    <property type="component" value="Chromosome 15"/>
</dbReference>
<keyword evidence="3" id="KW-0472">Membrane</keyword>
<dbReference type="STRING" id="436017.A4S8C8"/>
<dbReference type="Gramene" id="ABP00039">
    <property type="protein sequence ID" value="ABP00039"/>
    <property type="gene ID" value="OSTLU_27803"/>
</dbReference>
<dbReference type="InterPro" id="IPR023222">
    <property type="entry name" value="PsbQ-like_dom_sf"/>
</dbReference>
<evidence type="ECO:0000313" key="4">
    <source>
        <dbReference type="EMBL" id="ABP00039.1"/>
    </source>
</evidence>
<dbReference type="RefSeq" id="XP_001421745.1">
    <property type="nucleotide sequence ID" value="XM_001421708.1"/>
</dbReference>
<organism evidence="4 5">
    <name type="scientific">Ostreococcus lucimarinus (strain CCE9901)</name>
    <dbReference type="NCBI Taxonomy" id="436017"/>
    <lineage>
        <taxon>Eukaryota</taxon>
        <taxon>Viridiplantae</taxon>
        <taxon>Chlorophyta</taxon>
        <taxon>Mamiellophyceae</taxon>
        <taxon>Mamiellales</taxon>
        <taxon>Bathycoccaceae</taxon>
        <taxon>Ostreococcus</taxon>
    </lineage>
</organism>
<dbReference type="GO" id="GO:0009654">
    <property type="term" value="C:photosystem II oxygen evolving complex"/>
    <property type="evidence" value="ECO:0007669"/>
    <property type="project" value="InterPro"/>
</dbReference>
<dbReference type="GeneID" id="5005682"/>
<keyword evidence="5" id="KW-1185">Reference proteome</keyword>
<protein>
    <submittedName>
        <fullName evidence="4">PsbQ, PSII-Q, OEE3, photosystem II polypeptide, oxygen evolving enhancer 3</fullName>
    </submittedName>
</protein>
<reference evidence="4 5" key="1">
    <citation type="journal article" date="2007" name="Proc. Natl. Acad. Sci. U.S.A.">
        <title>The tiny eukaryote Ostreococcus provides genomic insights into the paradox of plankton speciation.</title>
        <authorList>
            <person name="Palenik B."/>
            <person name="Grimwood J."/>
            <person name="Aerts A."/>
            <person name="Rouze P."/>
            <person name="Salamov A."/>
            <person name="Putnam N."/>
            <person name="Dupont C."/>
            <person name="Jorgensen R."/>
            <person name="Derelle E."/>
            <person name="Rombauts S."/>
            <person name="Zhou K."/>
            <person name="Otillar R."/>
            <person name="Merchant S.S."/>
            <person name="Podell S."/>
            <person name="Gaasterland T."/>
            <person name="Napoli C."/>
            <person name="Gendler K."/>
            <person name="Manuell A."/>
            <person name="Tai V."/>
            <person name="Vallon O."/>
            <person name="Piganeau G."/>
            <person name="Jancek S."/>
            <person name="Heijde M."/>
            <person name="Jabbari K."/>
            <person name="Bowler C."/>
            <person name="Lohr M."/>
            <person name="Robbens S."/>
            <person name="Werner G."/>
            <person name="Dubchak I."/>
            <person name="Pazour G.J."/>
            <person name="Ren Q."/>
            <person name="Paulsen I."/>
            <person name="Delwiche C."/>
            <person name="Schmutz J."/>
            <person name="Rokhsar D."/>
            <person name="Van de Peer Y."/>
            <person name="Moreau H."/>
            <person name="Grigoriev I.V."/>
        </authorList>
    </citation>
    <scope>NUCLEOTIDE SEQUENCE [LARGE SCALE GENOMIC DNA]</scope>
    <source>
        <strain evidence="4 5">CCE9901</strain>
    </source>
</reference>
<dbReference type="OrthoDB" id="497707at2759"/>
<evidence type="ECO:0000313" key="5">
    <source>
        <dbReference type="Proteomes" id="UP000001568"/>
    </source>
</evidence>
<name>A4S8C8_OSTLU</name>
<gene>
    <name evidence="4" type="primary">psbQ</name>
    <name evidence="4" type="ORF">OSTLU_27803</name>
</gene>
<evidence type="ECO:0000256" key="2">
    <source>
        <dbReference type="ARBA" id="ARBA00023078"/>
    </source>
</evidence>
<evidence type="ECO:0000256" key="1">
    <source>
        <dbReference type="ARBA" id="ARBA00004370"/>
    </source>
</evidence>
<dbReference type="GO" id="GO:0015979">
    <property type="term" value="P:photosynthesis"/>
    <property type="evidence" value="ECO:0007669"/>
    <property type="project" value="InterPro"/>
</dbReference>
<dbReference type="SUPFAM" id="SSF101112">
    <property type="entry name" value="Oxygen-evolving enhancer protein 3"/>
    <property type="match status" value="1"/>
</dbReference>
<dbReference type="HOGENOM" id="CLU_1373988_0_0_1"/>